<accession>A0ABN8Y1S6</accession>
<gene>
    <name evidence="1" type="ORF">MRATA1EN1_LOCUS4221</name>
</gene>
<keyword evidence="2" id="KW-1185">Reference proteome</keyword>
<reference evidence="1" key="1">
    <citation type="submission" date="2023-04" db="EMBL/GenBank/DDBJ databases">
        <authorList>
            <consortium name="ELIXIR-Norway"/>
        </authorList>
    </citation>
    <scope>NUCLEOTIDE SEQUENCE [LARGE SCALE GENOMIC DNA]</scope>
</reference>
<dbReference type="EMBL" id="OX459948">
    <property type="protein sequence ID" value="CAI9155259.1"/>
    <property type="molecule type" value="Genomic_DNA"/>
</dbReference>
<dbReference type="Proteomes" id="UP001176941">
    <property type="component" value="Chromosome 12"/>
</dbReference>
<evidence type="ECO:0000313" key="1">
    <source>
        <dbReference type="EMBL" id="CAI9155259.1"/>
    </source>
</evidence>
<name>A0ABN8Y1S6_RANTA</name>
<sequence>MCMCVCVLFYIKDLSILRPTPSDTKGPTCTVSPLHMNFQRCECSPLCQLLYSTTVLFKVLYCKMKKCLFFMYYLCGKYYKPITVQYYIADCVNWVSRLTLTHSSVLAWRIPGTGEPARLPSLGSHRVGHN</sequence>
<proteinExistence type="predicted"/>
<evidence type="ECO:0000313" key="2">
    <source>
        <dbReference type="Proteomes" id="UP001176941"/>
    </source>
</evidence>
<organism evidence="1 2">
    <name type="scientific">Rangifer tarandus platyrhynchus</name>
    <name type="common">Svalbard reindeer</name>
    <dbReference type="NCBI Taxonomy" id="3082113"/>
    <lineage>
        <taxon>Eukaryota</taxon>
        <taxon>Metazoa</taxon>
        <taxon>Chordata</taxon>
        <taxon>Craniata</taxon>
        <taxon>Vertebrata</taxon>
        <taxon>Euteleostomi</taxon>
        <taxon>Mammalia</taxon>
        <taxon>Eutheria</taxon>
        <taxon>Laurasiatheria</taxon>
        <taxon>Artiodactyla</taxon>
        <taxon>Ruminantia</taxon>
        <taxon>Pecora</taxon>
        <taxon>Cervidae</taxon>
        <taxon>Odocoileinae</taxon>
        <taxon>Rangifer</taxon>
    </lineage>
</organism>
<protein>
    <submittedName>
        <fullName evidence="1">Uncharacterized protein</fullName>
    </submittedName>
</protein>